<dbReference type="Gene3D" id="3.40.1360.10">
    <property type="match status" value="1"/>
</dbReference>
<dbReference type="GO" id="GO:0006269">
    <property type="term" value="P:DNA replication, synthesis of primer"/>
    <property type="evidence" value="ECO:0007669"/>
    <property type="project" value="TreeGrafter"/>
</dbReference>
<dbReference type="Gene3D" id="3.90.580.10">
    <property type="entry name" value="Zinc finger, CHC2-type domain"/>
    <property type="match status" value="1"/>
</dbReference>
<dbReference type="STRING" id="498761.HM1_0621"/>
<feature type="domain" description="DUF3991" evidence="1">
    <location>
        <begin position="120"/>
        <end position="202"/>
    </location>
</feature>
<dbReference type="KEGG" id="hmo:HM1_0621"/>
<proteinExistence type="predicted"/>
<evidence type="ECO:0000313" key="3">
    <source>
        <dbReference type="Proteomes" id="UP000008550"/>
    </source>
</evidence>
<dbReference type="SUPFAM" id="SSF57783">
    <property type="entry name" value="Zinc beta-ribbon"/>
    <property type="match status" value="1"/>
</dbReference>
<gene>
    <name evidence="2" type="ORF">HM1_0621</name>
</gene>
<dbReference type="GO" id="GO:0005737">
    <property type="term" value="C:cytoplasm"/>
    <property type="evidence" value="ECO:0007669"/>
    <property type="project" value="TreeGrafter"/>
</dbReference>
<dbReference type="InterPro" id="IPR050219">
    <property type="entry name" value="DnaG_primase"/>
</dbReference>
<protein>
    <recommendedName>
        <fullName evidence="1">DUF3991 domain-containing protein</fullName>
    </recommendedName>
</protein>
<accession>B0TGG5</accession>
<evidence type="ECO:0000259" key="1">
    <source>
        <dbReference type="Pfam" id="PF13154"/>
    </source>
</evidence>
<dbReference type="SUPFAM" id="SSF56731">
    <property type="entry name" value="DNA primase core"/>
    <property type="match status" value="1"/>
</dbReference>
<dbReference type="Pfam" id="PF13155">
    <property type="entry name" value="Toprim_2"/>
    <property type="match status" value="1"/>
</dbReference>
<dbReference type="RefSeq" id="WP_012281332.1">
    <property type="nucleotide sequence ID" value="NC_010337.2"/>
</dbReference>
<evidence type="ECO:0000313" key="2">
    <source>
        <dbReference type="EMBL" id="ABZ83226.1"/>
    </source>
</evidence>
<dbReference type="HOGENOM" id="CLU_045232_0_0_9"/>
<dbReference type="InterPro" id="IPR025054">
    <property type="entry name" value="DUF3991"/>
</dbReference>
<dbReference type="EMBL" id="CP000930">
    <property type="protein sequence ID" value="ABZ83226.1"/>
    <property type="molecule type" value="Genomic_DNA"/>
</dbReference>
<sequence length="501" mass="56997">MSKYIPFTDEQKRRANSIDIADFLRRQGEQLTRAGRDWRWKRHDSVTIRGNQWYRHSREEGGLAIDFVREFYGLSFPEAVTLLLGGEGGVEWNQTHKSAPAPRKPFALPEMNSDMRRVYAYLIKQRFIDRDVIAHFAKSKMLYESCERSADKTKEYHNAVFVGYDENGVPRHAHKRGLYTVGGSYRGNVEGSDPAYSFHHIGANDTLYVFEAPIDMLSFITLYPEDWKQNSYVALDGVAEHALLRQLELNPRLQKVVLCLDHDEAGIEAAGRLAEILNARGCRKVPVRQPEYKDWNEDLKAKNGVAPIPAQGHPKLEALPEICAGLYETCKSLISTHNPYAMLLEHYEKLKPLIANGKLPQGKAPAVTEHLRVMAAAALLAAQRQYRQMEQPAAIEQLIAELQDSYRLHRDRGMLRSRADDLRQDVSSLNRQISAAGLRSPEDKHNLIASYLRLALDCVRSQIFVRLEELKQNTETLCLQKADGNVRQAEHTGLASQRLML</sequence>
<dbReference type="AlphaFoldDB" id="B0TGG5"/>
<dbReference type="GO" id="GO:0008270">
    <property type="term" value="F:zinc ion binding"/>
    <property type="evidence" value="ECO:0007669"/>
    <property type="project" value="InterPro"/>
</dbReference>
<dbReference type="eggNOG" id="COG0358">
    <property type="taxonomic scope" value="Bacteria"/>
</dbReference>
<reference evidence="2 3" key="1">
    <citation type="journal article" date="2008" name="J. Bacteriol.">
        <title>The genome of Heliobacterium modesticaldum, a phototrophic representative of the Firmicutes containing the simplest photosynthetic apparatus.</title>
        <authorList>
            <person name="Sattley W.M."/>
            <person name="Madigan M.T."/>
            <person name="Swingley W.D."/>
            <person name="Cheung P.C."/>
            <person name="Clocksin K.M."/>
            <person name="Conrad A.L."/>
            <person name="Dejesa L.C."/>
            <person name="Honchak B.M."/>
            <person name="Jung D.O."/>
            <person name="Karbach L.E."/>
            <person name="Kurdoglu A."/>
            <person name="Lahiri S."/>
            <person name="Mastrian S.D."/>
            <person name="Page L.E."/>
            <person name="Taylor H.L."/>
            <person name="Wang Z.T."/>
            <person name="Raymond J."/>
            <person name="Chen M."/>
            <person name="Blankenship R.E."/>
            <person name="Touchman J.W."/>
        </authorList>
    </citation>
    <scope>NUCLEOTIDE SEQUENCE [LARGE SCALE GENOMIC DNA]</scope>
    <source>
        <strain evidence="3">ATCC 51547 / Ice1</strain>
    </source>
</reference>
<dbReference type="GO" id="GO:0003677">
    <property type="term" value="F:DNA binding"/>
    <property type="evidence" value="ECO:0007669"/>
    <property type="project" value="InterPro"/>
</dbReference>
<name>B0TGG5_HELMI</name>
<dbReference type="OrthoDB" id="9802530at2"/>
<dbReference type="PANTHER" id="PTHR30313">
    <property type="entry name" value="DNA PRIMASE"/>
    <property type="match status" value="1"/>
</dbReference>
<dbReference type="PANTHER" id="PTHR30313:SF2">
    <property type="entry name" value="DNA PRIMASE"/>
    <property type="match status" value="1"/>
</dbReference>
<dbReference type="Pfam" id="PF13154">
    <property type="entry name" value="DUF3991"/>
    <property type="match status" value="1"/>
</dbReference>
<organism evidence="2 3">
    <name type="scientific">Heliobacterium modesticaldum (strain ATCC 51547 / Ice1)</name>
    <dbReference type="NCBI Taxonomy" id="498761"/>
    <lineage>
        <taxon>Bacteria</taxon>
        <taxon>Bacillati</taxon>
        <taxon>Bacillota</taxon>
        <taxon>Clostridia</taxon>
        <taxon>Eubacteriales</taxon>
        <taxon>Heliobacteriaceae</taxon>
        <taxon>Heliomicrobium</taxon>
    </lineage>
</organism>
<keyword evidence="3" id="KW-1185">Reference proteome</keyword>
<dbReference type="Proteomes" id="UP000008550">
    <property type="component" value="Chromosome"/>
</dbReference>
<dbReference type="InterPro" id="IPR036977">
    <property type="entry name" value="DNA_primase_Znf_CHC2"/>
</dbReference>